<dbReference type="EMBL" id="JADKPV010000002">
    <property type="protein sequence ID" value="MBF4500926.1"/>
    <property type="molecule type" value="Genomic_DNA"/>
</dbReference>
<dbReference type="GO" id="GO:0015035">
    <property type="term" value="F:protein-disulfide reductase activity"/>
    <property type="evidence" value="ECO:0007669"/>
    <property type="project" value="InterPro"/>
</dbReference>
<protein>
    <submittedName>
        <fullName evidence="1">DUF393 domain-containing protein</fullName>
    </submittedName>
</protein>
<dbReference type="InterPro" id="IPR007263">
    <property type="entry name" value="DCC1-like"/>
</dbReference>
<dbReference type="Proteomes" id="UP000622653">
    <property type="component" value="Unassembled WGS sequence"/>
</dbReference>
<dbReference type="RefSeq" id="WP_194562416.1">
    <property type="nucleotide sequence ID" value="NZ_JADKPV010000002.1"/>
</dbReference>
<sequence length="137" mass="15421">MTRPIVLFDGVCNLCNGAVQFILAHNEAETIQFASLQSDIGQQLLAHYGVSPEVDSLVLLKDGEAFLYSDAALKIAQQLTFLYRFLGTIGLLVPRPIRNIVYRIIAKYRYRLFGKRDACRLGTPEEMARLITSKQND</sequence>
<evidence type="ECO:0000313" key="2">
    <source>
        <dbReference type="Proteomes" id="UP000622653"/>
    </source>
</evidence>
<reference evidence="1" key="1">
    <citation type="submission" date="2020-11" db="EMBL/GenBank/DDBJ databases">
        <title>Multidrug resistant novel bacterium Savagea serpentis sp. nov., isolated from the scats of a vine snake (Ahaetulla nasuta).</title>
        <authorList>
            <person name="Venkata Ramana V."/>
            <person name="Vikas Patil S."/>
            <person name="Yogita Lugani V."/>
        </authorList>
    </citation>
    <scope>NUCLEOTIDE SEQUENCE</scope>
    <source>
        <strain evidence="1">SN6</strain>
    </source>
</reference>
<accession>A0A8J7G5Y0</accession>
<dbReference type="AlphaFoldDB" id="A0A8J7G5Y0"/>
<dbReference type="PANTHER" id="PTHR33639">
    <property type="entry name" value="THIOL-DISULFIDE OXIDOREDUCTASE DCC"/>
    <property type="match status" value="1"/>
</dbReference>
<dbReference type="InterPro" id="IPR052927">
    <property type="entry name" value="DCC_oxidoreductase"/>
</dbReference>
<name>A0A8J7G5Y0_9BACL</name>
<proteinExistence type="predicted"/>
<dbReference type="PANTHER" id="PTHR33639:SF2">
    <property type="entry name" value="DUF393 DOMAIN-CONTAINING PROTEIN"/>
    <property type="match status" value="1"/>
</dbReference>
<comment type="caution">
    <text evidence="1">The sequence shown here is derived from an EMBL/GenBank/DDBJ whole genome shotgun (WGS) entry which is preliminary data.</text>
</comment>
<dbReference type="Pfam" id="PF04134">
    <property type="entry name" value="DCC1-like"/>
    <property type="match status" value="1"/>
</dbReference>
<keyword evidence="2" id="KW-1185">Reference proteome</keyword>
<gene>
    <name evidence="1" type="ORF">IRY55_06055</name>
</gene>
<evidence type="ECO:0000313" key="1">
    <source>
        <dbReference type="EMBL" id="MBF4500926.1"/>
    </source>
</evidence>
<organism evidence="1 2">
    <name type="scientific">Savagea serpentis</name>
    <dbReference type="NCBI Taxonomy" id="2785297"/>
    <lineage>
        <taxon>Bacteria</taxon>
        <taxon>Bacillati</taxon>
        <taxon>Bacillota</taxon>
        <taxon>Bacilli</taxon>
        <taxon>Bacillales</taxon>
        <taxon>Caryophanaceae</taxon>
        <taxon>Savagea</taxon>
    </lineage>
</organism>